<gene>
    <name evidence="1" type="ORF">PMACD_LOCUS10447</name>
</gene>
<comment type="caution">
    <text evidence="1">The sequence shown here is derived from an EMBL/GenBank/DDBJ whole genome shotgun (WGS) entry which is preliminary data.</text>
</comment>
<dbReference type="OrthoDB" id="7389837at2759"/>
<organism evidence="1 2">
    <name type="scientific">Pieris macdunnoughi</name>
    <dbReference type="NCBI Taxonomy" id="345717"/>
    <lineage>
        <taxon>Eukaryota</taxon>
        <taxon>Metazoa</taxon>
        <taxon>Ecdysozoa</taxon>
        <taxon>Arthropoda</taxon>
        <taxon>Hexapoda</taxon>
        <taxon>Insecta</taxon>
        <taxon>Pterygota</taxon>
        <taxon>Neoptera</taxon>
        <taxon>Endopterygota</taxon>
        <taxon>Lepidoptera</taxon>
        <taxon>Glossata</taxon>
        <taxon>Ditrysia</taxon>
        <taxon>Papilionoidea</taxon>
        <taxon>Pieridae</taxon>
        <taxon>Pierinae</taxon>
        <taxon>Pieris</taxon>
    </lineage>
</organism>
<proteinExistence type="predicted"/>
<evidence type="ECO:0000313" key="1">
    <source>
        <dbReference type="EMBL" id="CAF4890927.1"/>
    </source>
</evidence>
<dbReference type="AlphaFoldDB" id="A0A821UIJ0"/>
<name>A0A821UIJ0_9NEOP</name>
<protein>
    <submittedName>
        <fullName evidence="1">Uncharacterized protein</fullName>
    </submittedName>
</protein>
<keyword evidence="2" id="KW-1185">Reference proteome</keyword>
<sequence>MLDSVMVSDSIEFLWARALFEKSTTLEHKRGNMTVCPDSREGRDVAIYNKRGVSRICKMGNQVVNFKYGDMRGKYVYNGQTLIEIVSTYTTVRDLTSVLKEIAKHINYRFQETRDMREQNNDRTIEKMIDVAPYKFLDCRITQFSTIGTLRPGQNCGKFRHQPDSEYVTTGCYQVTLDGKLDILLPGTRLTIPVHISRIHYLYCPLTYMAVIGRLIDPRASRITK</sequence>
<dbReference type="EMBL" id="CAJOBZ010000031">
    <property type="protein sequence ID" value="CAF4890927.1"/>
    <property type="molecule type" value="Genomic_DNA"/>
</dbReference>
<reference evidence="1" key="1">
    <citation type="submission" date="2021-02" db="EMBL/GenBank/DDBJ databases">
        <authorList>
            <person name="Steward A R."/>
        </authorList>
    </citation>
    <scope>NUCLEOTIDE SEQUENCE</scope>
</reference>
<accession>A0A821UIJ0</accession>
<dbReference type="Proteomes" id="UP000663880">
    <property type="component" value="Unassembled WGS sequence"/>
</dbReference>
<evidence type="ECO:0000313" key="2">
    <source>
        <dbReference type="Proteomes" id="UP000663880"/>
    </source>
</evidence>